<keyword evidence="8" id="KW-0496">Mitochondrion</keyword>
<keyword evidence="6" id="KW-0653">Protein transport</keyword>
<keyword evidence="9" id="KW-0472">Membrane</keyword>
<keyword evidence="7" id="KW-1133">Transmembrane helix</keyword>
<organism evidence="11 12">
    <name type="scientific">Zea mays</name>
    <name type="common">Maize</name>
    <dbReference type="NCBI Taxonomy" id="4577"/>
    <lineage>
        <taxon>Eukaryota</taxon>
        <taxon>Viridiplantae</taxon>
        <taxon>Streptophyta</taxon>
        <taxon>Embryophyta</taxon>
        <taxon>Tracheophyta</taxon>
        <taxon>Spermatophyta</taxon>
        <taxon>Magnoliopsida</taxon>
        <taxon>Liliopsida</taxon>
        <taxon>Poales</taxon>
        <taxon>Poaceae</taxon>
        <taxon>PACMAD clade</taxon>
        <taxon>Panicoideae</taxon>
        <taxon>Andropogonodae</taxon>
        <taxon>Andropogoneae</taxon>
        <taxon>Tripsacinae</taxon>
        <taxon>Zea</taxon>
    </lineage>
</organism>
<dbReference type="PANTHER" id="PTHR34944:SF2">
    <property type="entry name" value="MITOCHONDRIAL IMPORT RECEPTOR SUBUNIT TOM7"/>
    <property type="match status" value="1"/>
</dbReference>
<evidence type="ECO:0000256" key="3">
    <source>
        <dbReference type="ARBA" id="ARBA00022448"/>
    </source>
</evidence>
<keyword evidence="3" id="KW-0813">Transport</keyword>
<evidence type="ECO:0000313" key="12">
    <source>
        <dbReference type="Proteomes" id="UP000251960"/>
    </source>
</evidence>
<evidence type="ECO:0000256" key="5">
    <source>
        <dbReference type="ARBA" id="ARBA00022787"/>
    </source>
</evidence>
<dbReference type="PANTHER" id="PTHR34944">
    <property type="entry name" value="MITOCHONDRIAL IMPORT RECEPTOR SUBUNIT TOM7"/>
    <property type="match status" value="1"/>
</dbReference>
<comment type="subcellular location">
    <subcellularLocation>
        <location evidence="1">Mitochondrion outer membrane</location>
        <topology evidence="1">Single-pass membrane protein</topology>
    </subcellularLocation>
</comment>
<dbReference type="ExpressionAtlas" id="A0A3L6FAN0">
    <property type="expression patterns" value="baseline and differential"/>
</dbReference>
<dbReference type="AlphaFoldDB" id="A0A3L6FAN0"/>
<evidence type="ECO:0000256" key="10">
    <source>
        <dbReference type="SAM" id="MobiDB-lite"/>
    </source>
</evidence>
<keyword evidence="4" id="KW-0812">Transmembrane</keyword>
<dbReference type="GO" id="GO:0030150">
    <property type="term" value="P:protein import into mitochondrial matrix"/>
    <property type="evidence" value="ECO:0007669"/>
    <property type="project" value="InterPro"/>
</dbReference>
<comment type="similarity">
    <text evidence="2">Belongs to the Tom7 family.</text>
</comment>
<accession>A0A3L6FAN0</accession>
<comment type="caution">
    <text evidence="11">The sequence shown here is derived from an EMBL/GenBank/DDBJ whole genome shotgun (WGS) entry which is preliminary data.</text>
</comment>
<feature type="region of interest" description="Disordered" evidence="10">
    <location>
        <begin position="1"/>
        <end position="25"/>
    </location>
</feature>
<reference evidence="11 12" key="1">
    <citation type="journal article" date="2018" name="Nat. Genet.">
        <title>Extensive intraspecific gene order and gene structural variations between Mo17 and other maize genomes.</title>
        <authorList>
            <person name="Sun S."/>
            <person name="Zhou Y."/>
            <person name="Chen J."/>
            <person name="Shi J."/>
            <person name="Zhao H."/>
            <person name="Zhao H."/>
            <person name="Song W."/>
            <person name="Zhang M."/>
            <person name="Cui Y."/>
            <person name="Dong X."/>
            <person name="Liu H."/>
            <person name="Ma X."/>
            <person name="Jiao Y."/>
            <person name="Wang B."/>
            <person name="Wei X."/>
            <person name="Stein J.C."/>
            <person name="Glaubitz J.C."/>
            <person name="Lu F."/>
            <person name="Yu G."/>
            <person name="Liang C."/>
            <person name="Fengler K."/>
            <person name="Li B."/>
            <person name="Rafalski A."/>
            <person name="Schnable P.S."/>
            <person name="Ware D.H."/>
            <person name="Buckler E.S."/>
            <person name="Lai J."/>
        </authorList>
    </citation>
    <scope>NUCLEOTIDE SEQUENCE [LARGE SCALE GENOMIC DNA]</scope>
    <source>
        <strain evidence="12">cv. Missouri 17</strain>
        <tissue evidence="11">Seedling</tissue>
    </source>
</reference>
<keyword evidence="5" id="KW-1000">Mitochondrion outer membrane</keyword>
<evidence type="ECO:0000256" key="7">
    <source>
        <dbReference type="ARBA" id="ARBA00022989"/>
    </source>
</evidence>
<evidence type="ECO:0000256" key="6">
    <source>
        <dbReference type="ARBA" id="ARBA00022927"/>
    </source>
</evidence>
<evidence type="ECO:0000256" key="2">
    <source>
        <dbReference type="ARBA" id="ARBA00010917"/>
    </source>
</evidence>
<proteinExistence type="inferred from homology"/>
<dbReference type="InterPro" id="IPR012621">
    <property type="entry name" value="Tom7"/>
</dbReference>
<evidence type="ECO:0000256" key="4">
    <source>
        <dbReference type="ARBA" id="ARBA00022692"/>
    </source>
</evidence>
<evidence type="ECO:0000256" key="9">
    <source>
        <dbReference type="ARBA" id="ARBA00023136"/>
    </source>
</evidence>
<name>A0A3L6FAN0_MAIZE</name>
<protein>
    <submittedName>
        <fullName evidence="11">Mitochondrial import receptor subunit TOM7-1</fullName>
    </submittedName>
</protein>
<evidence type="ECO:0000313" key="11">
    <source>
        <dbReference type="EMBL" id="PWZ29953.1"/>
    </source>
</evidence>
<keyword evidence="11" id="KW-0675">Receptor</keyword>
<dbReference type="Pfam" id="PF08038">
    <property type="entry name" value="Tom7"/>
    <property type="match status" value="1"/>
</dbReference>
<dbReference type="EMBL" id="NCVQ01000004">
    <property type="protein sequence ID" value="PWZ29953.1"/>
    <property type="molecule type" value="Genomic_DNA"/>
</dbReference>
<dbReference type="Proteomes" id="UP000251960">
    <property type="component" value="Chromosome 3"/>
</dbReference>
<feature type="compositionally biased region" description="Basic residues" evidence="10">
    <location>
        <begin position="7"/>
        <end position="17"/>
    </location>
</feature>
<dbReference type="GO" id="GO:0005742">
    <property type="term" value="C:mitochondrial outer membrane translocase complex"/>
    <property type="evidence" value="ECO:0007669"/>
    <property type="project" value="InterPro"/>
</dbReference>
<evidence type="ECO:0000256" key="1">
    <source>
        <dbReference type="ARBA" id="ARBA00004572"/>
    </source>
</evidence>
<gene>
    <name evidence="11" type="primary">TOM7-1_1</name>
    <name evidence="11" type="ORF">Zm00014a_011565</name>
</gene>
<sequence length="79" mass="8547">MSSRPSFKLKPRVKGGKKGAAADEDATAASKAMRIVKEWTSWTMTKAKVVVHYGFIPLVIITGMNSNPKPSAFQVISPV</sequence>
<evidence type="ECO:0000256" key="8">
    <source>
        <dbReference type="ARBA" id="ARBA00023128"/>
    </source>
</evidence>